<feature type="region of interest" description="Disordered" evidence="1">
    <location>
        <begin position="1"/>
        <end position="25"/>
    </location>
</feature>
<evidence type="ECO:0000313" key="2">
    <source>
        <dbReference type="EMBL" id="GGH97550.1"/>
    </source>
</evidence>
<dbReference type="SUPFAM" id="SSF53474">
    <property type="entry name" value="alpha/beta-Hydrolases"/>
    <property type="match status" value="1"/>
</dbReference>
<dbReference type="Gene3D" id="3.40.50.1820">
    <property type="entry name" value="alpha/beta hydrolase"/>
    <property type="match status" value="1"/>
</dbReference>
<keyword evidence="5" id="KW-1185">Reference proteome</keyword>
<dbReference type="Proteomes" id="UP000621856">
    <property type="component" value="Unassembled WGS sequence"/>
</dbReference>
<dbReference type="GO" id="GO:0016787">
    <property type="term" value="F:hydrolase activity"/>
    <property type="evidence" value="ECO:0007669"/>
    <property type="project" value="UniProtKB-KW"/>
</dbReference>
<organism evidence="2 4">
    <name type="scientific">Aquisalinus luteolus</name>
    <dbReference type="NCBI Taxonomy" id="1566827"/>
    <lineage>
        <taxon>Bacteria</taxon>
        <taxon>Pseudomonadati</taxon>
        <taxon>Pseudomonadota</taxon>
        <taxon>Alphaproteobacteria</taxon>
        <taxon>Parvularculales</taxon>
        <taxon>Parvularculaceae</taxon>
        <taxon>Aquisalinus</taxon>
    </lineage>
</organism>
<dbReference type="Proteomes" id="UP000818603">
    <property type="component" value="Unassembled WGS sequence"/>
</dbReference>
<evidence type="ECO:0000256" key="1">
    <source>
        <dbReference type="SAM" id="MobiDB-lite"/>
    </source>
</evidence>
<accession>A0A8J3A2I2</accession>
<comment type="caution">
    <text evidence="2">The sequence shown here is derived from an EMBL/GenBank/DDBJ whole genome shotgun (WGS) entry which is preliminary data.</text>
</comment>
<evidence type="ECO:0000313" key="5">
    <source>
        <dbReference type="Proteomes" id="UP000818603"/>
    </source>
</evidence>
<dbReference type="RefSeq" id="WP_155139876.1">
    <property type="nucleotide sequence ID" value="NZ_BMGZ01000002.1"/>
</dbReference>
<evidence type="ECO:0000313" key="3">
    <source>
        <dbReference type="EMBL" id="NHK28129.1"/>
    </source>
</evidence>
<keyword evidence="3" id="KW-0378">Hydrolase</keyword>
<dbReference type="EMBL" id="BMGZ01000002">
    <property type="protein sequence ID" value="GGH97550.1"/>
    <property type="molecule type" value="Genomic_DNA"/>
</dbReference>
<reference evidence="3 5" key="2">
    <citation type="submission" date="2020-02" db="EMBL/GenBank/DDBJ databases">
        <title>Genome sequence of Parvularcula flava strain NH6-79.</title>
        <authorList>
            <person name="Abdul Karim M.H."/>
            <person name="Lam M.Q."/>
            <person name="Chen S.J."/>
            <person name="Yahya A."/>
            <person name="Shahir S."/>
            <person name="Shamsir M.S."/>
            <person name="Chong C.S."/>
        </authorList>
    </citation>
    <scope>NUCLEOTIDE SEQUENCE [LARGE SCALE GENOMIC DNA]</scope>
    <source>
        <strain evidence="3 5">NH6-79</strain>
    </source>
</reference>
<evidence type="ECO:0000313" key="4">
    <source>
        <dbReference type="Proteomes" id="UP000621856"/>
    </source>
</evidence>
<reference evidence="2" key="1">
    <citation type="journal article" date="2014" name="Int. J. Syst. Evol. Microbiol.">
        <title>Complete genome sequence of Corynebacterium casei LMG S-19264T (=DSM 44701T), isolated from a smear-ripened cheese.</title>
        <authorList>
            <consortium name="US DOE Joint Genome Institute (JGI-PGF)"/>
            <person name="Walter F."/>
            <person name="Albersmeier A."/>
            <person name="Kalinowski J."/>
            <person name="Ruckert C."/>
        </authorList>
    </citation>
    <scope>NUCLEOTIDE SEQUENCE</scope>
    <source>
        <strain evidence="2">CGMCC 1.14984</strain>
    </source>
</reference>
<reference evidence="2" key="3">
    <citation type="submission" date="2020-09" db="EMBL/GenBank/DDBJ databases">
        <authorList>
            <person name="Sun Q."/>
            <person name="Zhou Y."/>
        </authorList>
    </citation>
    <scope>NUCLEOTIDE SEQUENCE</scope>
    <source>
        <strain evidence="2">CGMCC 1.14984</strain>
    </source>
</reference>
<dbReference type="EMBL" id="VCJR02000002">
    <property type="protein sequence ID" value="NHK28129.1"/>
    <property type="molecule type" value="Genomic_DNA"/>
</dbReference>
<gene>
    <name evidence="3" type="ORF">FF098_009460</name>
    <name evidence="2" type="ORF">GCM10011355_19050</name>
</gene>
<dbReference type="InterPro" id="IPR029058">
    <property type="entry name" value="AB_hydrolase_fold"/>
</dbReference>
<protein>
    <submittedName>
        <fullName evidence="3">Alpha/beta hydrolase</fullName>
    </submittedName>
</protein>
<sequence>MSEESPAPEKMPAVSTAEPVAPSFPLGDMLADDQYEARRAPDEMSAKSVKGVIMLMHGFDPFYPIPSSDPRTALYPFMEEMRHYYEPRGYLIYNNMYPTNVSFVTAASFVQQNMTALGIPLHNVHMFGYSMGGLVCRQLVANGFIKPSSLMTYCTPNLGTAAWITWYPYNLGAMSMWQSSHDLAMLNNNPTDISNRHNYTMIGISYEETGTGKRHYNDQLVEVNSAILNGSNCGPKPGRPVHWSYYKPHNVEIGTIHSACQSFPMIRAAMNQFIATVPD</sequence>
<proteinExistence type="predicted"/>
<dbReference type="AlphaFoldDB" id="A0A8J3A2I2"/>
<name>A0A8J3A2I2_9PROT</name>